<keyword evidence="1" id="KW-0175">Coiled coil</keyword>
<comment type="caution">
    <text evidence="3">The sequence shown here is derived from an EMBL/GenBank/DDBJ whole genome shotgun (WGS) entry which is preliminary data.</text>
</comment>
<protein>
    <submittedName>
        <fullName evidence="3">PadR family transcriptional regulator</fullName>
    </submittedName>
</protein>
<dbReference type="RefSeq" id="WP_214345839.1">
    <property type="nucleotide sequence ID" value="NZ_JAHBOH010000001.1"/>
</dbReference>
<dbReference type="InterPro" id="IPR005149">
    <property type="entry name" value="Tscrpt_reg_PadR_N"/>
</dbReference>
<feature type="domain" description="Transcription regulator PadR N-terminal" evidence="2">
    <location>
        <begin position="10"/>
        <end position="86"/>
    </location>
</feature>
<dbReference type="PANTHER" id="PTHR43252:SF7">
    <property type="entry name" value="TRANSCRIPTIONAL REGULATOR YQJI"/>
    <property type="match status" value="1"/>
</dbReference>
<feature type="coiled-coil region" evidence="1">
    <location>
        <begin position="118"/>
        <end position="145"/>
    </location>
</feature>
<evidence type="ECO:0000259" key="2">
    <source>
        <dbReference type="Pfam" id="PF03551"/>
    </source>
</evidence>
<dbReference type="EMBL" id="JAHBOH010000001">
    <property type="protein sequence ID" value="MBT0992841.1"/>
    <property type="molecule type" value="Genomic_DNA"/>
</dbReference>
<evidence type="ECO:0000313" key="4">
    <source>
        <dbReference type="Proteomes" id="UP000722125"/>
    </source>
</evidence>
<dbReference type="Proteomes" id="UP000722125">
    <property type="component" value="Unassembled WGS sequence"/>
</dbReference>
<dbReference type="PANTHER" id="PTHR43252">
    <property type="entry name" value="TRANSCRIPTIONAL REGULATOR YQJI"/>
    <property type="match status" value="1"/>
</dbReference>
<organism evidence="3 4">
    <name type="scientific">Cellulomonas fulva</name>
    <dbReference type="NCBI Taxonomy" id="2835530"/>
    <lineage>
        <taxon>Bacteria</taxon>
        <taxon>Bacillati</taxon>
        <taxon>Actinomycetota</taxon>
        <taxon>Actinomycetes</taxon>
        <taxon>Micrococcales</taxon>
        <taxon>Cellulomonadaceae</taxon>
        <taxon>Cellulomonas</taxon>
    </lineage>
</organism>
<evidence type="ECO:0000256" key="1">
    <source>
        <dbReference type="SAM" id="Coils"/>
    </source>
</evidence>
<dbReference type="SUPFAM" id="SSF46785">
    <property type="entry name" value="Winged helix' DNA-binding domain"/>
    <property type="match status" value="1"/>
</dbReference>
<dbReference type="InterPro" id="IPR036390">
    <property type="entry name" value="WH_DNA-bd_sf"/>
</dbReference>
<sequence length="209" mass="23366">MALSAVAVVLLSLLHEQPMHPYQLHQTLVLRHSTRLVRVNPGAVYHGVERLERDGFVEPVRTEREGRRPERTTYRITEAGRAAFAEQVAHLLGDPHTEYPVLPVGLSESTHLPVEVVLAELTRRRDRETADAATMRARYDELRADGLPRRYLLDLEHDLALLEARTAWLSALLEDLAAGRLGWGEGKPDEFVARRRAALAEGAPADPAP</sequence>
<dbReference type="InterPro" id="IPR036388">
    <property type="entry name" value="WH-like_DNA-bd_sf"/>
</dbReference>
<dbReference type="Gene3D" id="1.10.10.10">
    <property type="entry name" value="Winged helix-like DNA-binding domain superfamily/Winged helix DNA-binding domain"/>
    <property type="match status" value="1"/>
</dbReference>
<evidence type="ECO:0000313" key="3">
    <source>
        <dbReference type="EMBL" id="MBT0992841.1"/>
    </source>
</evidence>
<dbReference type="Pfam" id="PF03551">
    <property type="entry name" value="PadR"/>
    <property type="match status" value="1"/>
</dbReference>
<accession>A0ABS5TUN7</accession>
<reference evidence="3 4" key="1">
    <citation type="submission" date="2021-05" db="EMBL/GenBank/DDBJ databases">
        <title>Description of Cellulomonas sp. DKR-3 sp. nov.</title>
        <authorList>
            <person name="Dahal R.H."/>
            <person name="Chaudhary D.K."/>
        </authorList>
    </citation>
    <scope>NUCLEOTIDE SEQUENCE [LARGE SCALE GENOMIC DNA]</scope>
    <source>
        <strain evidence="3 4">DKR-3</strain>
    </source>
</reference>
<name>A0ABS5TUN7_9CELL</name>
<proteinExistence type="predicted"/>
<gene>
    <name evidence="3" type="ORF">KIN34_00855</name>
</gene>
<keyword evidence="4" id="KW-1185">Reference proteome</keyword>